<protein>
    <submittedName>
        <fullName evidence="1">Uncharacterized protein</fullName>
    </submittedName>
</protein>
<dbReference type="Gene3D" id="2.60.40.150">
    <property type="entry name" value="C2 domain"/>
    <property type="match status" value="1"/>
</dbReference>
<dbReference type="InterPro" id="IPR000008">
    <property type="entry name" value="C2_dom"/>
</dbReference>
<dbReference type="Pfam" id="PF00168">
    <property type="entry name" value="C2"/>
    <property type="match status" value="1"/>
</dbReference>
<gene>
    <name evidence="1" type="ORF">CTOB1V02_LOCUS13475</name>
</gene>
<evidence type="ECO:0000313" key="1">
    <source>
        <dbReference type="EMBL" id="CAD7235660.1"/>
    </source>
</evidence>
<dbReference type="AlphaFoldDB" id="A0A7R8WPE8"/>
<dbReference type="InterPro" id="IPR035892">
    <property type="entry name" value="C2_domain_sf"/>
</dbReference>
<name>A0A7R8WPE8_9CRUS</name>
<sequence length="102" mass="11777">MFRPIVKLQHVASREQKQKTVYKKDECNPVFDDRFTWAIPQKDMRGKSLEMVVMSRKSKMSKLFNKAPLMGRIEVDLGTVLDSNNHLSAWMDLEAGDSDSED</sequence>
<accession>A0A7R8WPE8</accession>
<proteinExistence type="predicted"/>
<dbReference type="EMBL" id="OB674053">
    <property type="protein sequence ID" value="CAD7235660.1"/>
    <property type="molecule type" value="Genomic_DNA"/>
</dbReference>
<organism evidence="1">
    <name type="scientific">Cyprideis torosa</name>
    <dbReference type="NCBI Taxonomy" id="163714"/>
    <lineage>
        <taxon>Eukaryota</taxon>
        <taxon>Metazoa</taxon>
        <taxon>Ecdysozoa</taxon>
        <taxon>Arthropoda</taxon>
        <taxon>Crustacea</taxon>
        <taxon>Oligostraca</taxon>
        <taxon>Ostracoda</taxon>
        <taxon>Podocopa</taxon>
        <taxon>Podocopida</taxon>
        <taxon>Cytherocopina</taxon>
        <taxon>Cytheroidea</taxon>
        <taxon>Cytherideidae</taxon>
        <taxon>Cyprideis</taxon>
    </lineage>
</organism>
<dbReference type="SUPFAM" id="SSF49562">
    <property type="entry name" value="C2 domain (Calcium/lipid-binding domain, CaLB)"/>
    <property type="match status" value="1"/>
</dbReference>
<dbReference type="PROSITE" id="PS50004">
    <property type="entry name" value="C2"/>
    <property type="match status" value="1"/>
</dbReference>
<dbReference type="OrthoDB" id="1029639at2759"/>
<reference evidence="1" key="1">
    <citation type="submission" date="2020-11" db="EMBL/GenBank/DDBJ databases">
        <authorList>
            <person name="Tran Van P."/>
        </authorList>
    </citation>
    <scope>NUCLEOTIDE SEQUENCE</scope>
</reference>